<dbReference type="EMBL" id="DTBE01000001">
    <property type="protein sequence ID" value="HGQ59102.1"/>
    <property type="molecule type" value="Genomic_DNA"/>
</dbReference>
<feature type="domain" description="4Fe-4S ferredoxin-type" evidence="5">
    <location>
        <begin position="82"/>
        <end position="111"/>
    </location>
</feature>
<proteinExistence type="predicted"/>
<keyword evidence="4" id="KW-0411">Iron-sulfur</keyword>
<evidence type="ECO:0000256" key="4">
    <source>
        <dbReference type="ARBA" id="ARBA00023014"/>
    </source>
</evidence>
<protein>
    <submittedName>
        <fullName evidence="6">4Fe-4S dicluster domain-containing protein</fullName>
    </submittedName>
</protein>
<gene>
    <name evidence="7" type="ORF">ENU09_00025</name>
    <name evidence="6" type="ORF">ENU14_05745</name>
</gene>
<evidence type="ECO:0000259" key="5">
    <source>
        <dbReference type="PROSITE" id="PS51379"/>
    </source>
</evidence>
<evidence type="ECO:0000313" key="6">
    <source>
        <dbReference type="EMBL" id="HGM59064.1"/>
    </source>
</evidence>
<dbReference type="GO" id="GO:0051539">
    <property type="term" value="F:4 iron, 4 sulfur cluster binding"/>
    <property type="evidence" value="ECO:0007669"/>
    <property type="project" value="UniProtKB-KW"/>
</dbReference>
<keyword evidence="1" id="KW-0004">4Fe-4S</keyword>
<dbReference type="GO" id="GO:0016020">
    <property type="term" value="C:membrane"/>
    <property type="evidence" value="ECO:0007669"/>
    <property type="project" value="InterPro"/>
</dbReference>
<feature type="domain" description="4Fe-4S ferredoxin-type" evidence="5">
    <location>
        <begin position="39"/>
        <end position="68"/>
    </location>
</feature>
<keyword evidence="2" id="KW-0479">Metal-binding</keyword>
<dbReference type="SUPFAM" id="SSF54862">
    <property type="entry name" value="4Fe-4S ferredoxins"/>
    <property type="match status" value="1"/>
</dbReference>
<evidence type="ECO:0000256" key="2">
    <source>
        <dbReference type="ARBA" id="ARBA00022723"/>
    </source>
</evidence>
<dbReference type="InterPro" id="IPR017900">
    <property type="entry name" value="4Fe4S_Fe_S_CS"/>
</dbReference>
<accession>A0A7C4HEA6</accession>
<organism evidence="6">
    <name type="scientific">Staphylothermus marinus</name>
    <dbReference type="NCBI Taxonomy" id="2280"/>
    <lineage>
        <taxon>Archaea</taxon>
        <taxon>Thermoproteota</taxon>
        <taxon>Thermoprotei</taxon>
        <taxon>Desulfurococcales</taxon>
        <taxon>Desulfurococcaceae</taxon>
        <taxon>Staphylothermus</taxon>
    </lineage>
</organism>
<dbReference type="PROSITE" id="PS00198">
    <property type="entry name" value="4FE4S_FER_1"/>
    <property type="match status" value="1"/>
</dbReference>
<dbReference type="Gene3D" id="3.30.70.3270">
    <property type="match status" value="1"/>
</dbReference>
<evidence type="ECO:0000256" key="1">
    <source>
        <dbReference type="ARBA" id="ARBA00022485"/>
    </source>
</evidence>
<dbReference type="GO" id="GO:0046872">
    <property type="term" value="F:metal ion binding"/>
    <property type="evidence" value="ECO:0007669"/>
    <property type="project" value="UniProtKB-KW"/>
</dbReference>
<dbReference type="InterPro" id="IPR017896">
    <property type="entry name" value="4Fe4S_Fe-S-bd"/>
</dbReference>
<evidence type="ECO:0000256" key="3">
    <source>
        <dbReference type="ARBA" id="ARBA00023004"/>
    </source>
</evidence>
<dbReference type="Pfam" id="PF12838">
    <property type="entry name" value="Fer4_7"/>
    <property type="match status" value="1"/>
</dbReference>
<dbReference type="PROSITE" id="PS51379">
    <property type="entry name" value="4FE4S_FER_2"/>
    <property type="match status" value="2"/>
</dbReference>
<evidence type="ECO:0000313" key="7">
    <source>
        <dbReference type="EMBL" id="HGQ59102.1"/>
    </source>
</evidence>
<keyword evidence="3" id="KW-0408">Iron</keyword>
<dbReference type="InterPro" id="IPR010226">
    <property type="entry name" value="NADH_quinone_OxRdtase_chainI"/>
</dbReference>
<sequence length="135" mass="15300">MEKKGKPAILGLILRNLVSKPATIQYPREPTPVEPDFRGRHYADLNKCTGCSLCKIDCPADAIEMEQIPEGYVVPKINPRRIYPVVNYFRCVYCYRCVTICPTNAYIVTNEYRLASVKLINSRELSLNTISKTGV</sequence>
<dbReference type="PANTHER" id="PTHR10849">
    <property type="entry name" value="NADH DEHYDROGENASE UBIQUINONE IRON-SULFUR PROTEIN 8, MITOCHONDRIAL"/>
    <property type="match status" value="1"/>
</dbReference>
<dbReference type="EMBL" id="DTBJ01000051">
    <property type="protein sequence ID" value="HGM59064.1"/>
    <property type="molecule type" value="Genomic_DNA"/>
</dbReference>
<comment type="caution">
    <text evidence="6">The sequence shown here is derived from an EMBL/GenBank/DDBJ whole genome shotgun (WGS) entry which is preliminary data.</text>
</comment>
<dbReference type="GO" id="GO:0016651">
    <property type="term" value="F:oxidoreductase activity, acting on NAD(P)H"/>
    <property type="evidence" value="ECO:0007669"/>
    <property type="project" value="InterPro"/>
</dbReference>
<name>A0A7C4HEA6_STAMA</name>
<reference evidence="6" key="1">
    <citation type="journal article" date="2020" name="mSystems">
        <title>Genome- and Community-Level Interaction Insights into Carbon Utilization and Element Cycling Functions of Hydrothermarchaeota in Hydrothermal Sediment.</title>
        <authorList>
            <person name="Zhou Z."/>
            <person name="Liu Y."/>
            <person name="Xu W."/>
            <person name="Pan J."/>
            <person name="Luo Z.H."/>
            <person name="Li M."/>
        </authorList>
    </citation>
    <scope>NUCLEOTIDE SEQUENCE [LARGE SCALE GENOMIC DNA]</scope>
    <source>
        <strain evidence="7">SpSt-638</strain>
        <strain evidence="6">SpSt-642</strain>
    </source>
</reference>
<dbReference type="AlphaFoldDB" id="A0A7C4HEA6"/>